<evidence type="ECO:0000259" key="8">
    <source>
        <dbReference type="Pfam" id="PF06808"/>
    </source>
</evidence>
<name>A0A923RZ01_9FIRM</name>
<feature type="transmembrane region" description="Helical" evidence="7">
    <location>
        <begin position="397"/>
        <end position="421"/>
    </location>
</feature>
<dbReference type="InterPro" id="IPR010656">
    <property type="entry name" value="DctM"/>
</dbReference>
<dbReference type="GO" id="GO:0005886">
    <property type="term" value="C:plasma membrane"/>
    <property type="evidence" value="ECO:0007669"/>
    <property type="project" value="UniProtKB-SubCell"/>
</dbReference>
<evidence type="ECO:0000256" key="2">
    <source>
        <dbReference type="ARBA" id="ARBA00022475"/>
    </source>
</evidence>
<dbReference type="EMBL" id="JACOPL010000008">
    <property type="protein sequence ID" value="MBC5725820.1"/>
    <property type="molecule type" value="Genomic_DNA"/>
</dbReference>
<dbReference type="RefSeq" id="WP_054327838.1">
    <property type="nucleotide sequence ID" value="NZ_JACOPL010000008.1"/>
</dbReference>
<evidence type="ECO:0000256" key="5">
    <source>
        <dbReference type="ARBA" id="ARBA00022989"/>
    </source>
</evidence>
<comment type="caution">
    <text evidence="9">The sequence shown here is derived from an EMBL/GenBank/DDBJ whole genome shotgun (WGS) entry which is preliminary data.</text>
</comment>
<gene>
    <name evidence="9" type="ORF">H8S45_10180</name>
</gene>
<dbReference type="PANTHER" id="PTHR33362:SF7">
    <property type="entry name" value="SLL1103 PROTEIN"/>
    <property type="match status" value="1"/>
</dbReference>
<feature type="transmembrane region" description="Helical" evidence="7">
    <location>
        <begin position="96"/>
        <end position="124"/>
    </location>
</feature>
<feature type="transmembrane region" description="Helical" evidence="7">
    <location>
        <begin position="356"/>
        <end position="377"/>
    </location>
</feature>
<proteinExistence type="predicted"/>
<accession>A0A923RZ01</accession>
<feature type="transmembrane region" description="Helical" evidence="7">
    <location>
        <begin position="242"/>
        <end position="260"/>
    </location>
</feature>
<evidence type="ECO:0000256" key="4">
    <source>
        <dbReference type="ARBA" id="ARBA00022692"/>
    </source>
</evidence>
<protein>
    <submittedName>
        <fullName evidence="9">TRAP transporter large permease</fullName>
    </submittedName>
</protein>
<sequence>MTSALILFGLLFLLLALCVPVGYAIGLACCGLALFTGTCDLSMIPAKMITGNDSFIFLAVPMFTFAGYLMEAGNITERLVDWVNKVFGRLPGSMGAVAIITCAIFAALTGSGAATTAAVGAIMFPLMIKAQYSKDASAGIIASGAVLGPVIPPSIPMIIYGSAMGVSISDMFLGGVIPGVLMAGSFLLYNTWYAIKHQLPRSTTKYSLYDILKATWHSLGVLMLPVIILGGIYSGLFTPTEAAAVAIAYTTALMIAYGRFTFKRYLQVMKRTASTTGVIMLIVALSNAFSFLLTKERIPSKLTSAVVPMLGNAYIYLAVVIIIFLIAGALMDTAPALLILAPILVPIGVEFGLSELHLGVLMCIVMICGLITPPFGLNLFTISSTSGVSFEQATKGAAPMIICCVIICILCAYIPGLITFLPSLVGG</sequence>
<keyword evidence="3" id="KW-0997">Cell inner membrane</keyword>
<keyword evidence="2" id="KW-1003">Cell membrane</keyword>
<feature type="transmembrane region" description="Helical" evidence="7">
    <location>
        <begin position="136"/>
        <end position="159"/>
    </location>
</feature>
<feature type="transmembrane region" description="Helical" evidence="7">
    <location>
        <begin position="272"/>
        <end position="293"/>
    </location>
</feature>
<reference evidence="9" key="1">
    <citation type="submission" date="2020-08" db="EMBL/GenBank/DDBJ databases">
        <title>Genome public.</title>
        <authorList>
            <person name="Liu C."/>
            <person name="Sun Q."/>
        </authorList>
    </citation>
    <scope>NUCLEOTIDE SEQUENCE</scope>
    <source>
        <strain evidence="9">NSJ-28</strain>
    </source>
</reference>
<feature type="transmembrane region" description="Helical" evidence="7">
    <location>
        <begin position="216"/>
        <end position="236"/>
    </location>
</feature>
<evidence type="ECO:0000256" key="6">
    <source>
        <dbReference type="ARBA" id="ARBA00023136"/>
    </source>
</evidence>
<dbReference type="GO" id="GO:0022857">
    <property type="term" value="F:transmembrane transporter activity"/>
    <property type="evidence" value="ECO:0007669"/>
    <property type="project" value="TreeGrafter"/>
</dbReference>
<dbReference type="AlphaFoldDB" id="A0A923RZ01"/>
<feature type="domain" description="TRAP C4-dicarboxylate transport system permease DctM subunit" evidence="8">
    <location>
        <begin position="8"/>
        <end position="417"/>
    </location>
</feature>
<feature type="transmembrane region" description="Helical" evidence="7">
    <location>
        <begin position="6"/>
        <end position="35"/>
    </location>
</feature>
<feature type="transmembrane region" description="Helical" evidence="7">
    <location>
        <begin position="55"/>
        <end position="76"/>
    </location>
</feature>
<evidence type="ECO:0000313" key="10">
    <source>
        <dbReference type="Proteomes" id="UP000606499"/>
    </source>
</evidence>
<keyword evidence="5 7" id="KW-1133">Transmembrane helix</keyword>
<evidence type="ECO:0000313" key="9">
    <source>
        <dbReference type="EMBL" id="MBC5725820.1"/>
    </source>
</evidence>
<feature type="transmembrane region" description="Helical" evidence="7">
    <location>
        <begin position="171"/>
        <end position="195"/>
    </location>
</feature>
<dbReference type="PIRSF" id="PIRSF006066">
    <property type="entry name" value="HI0050"/>
    <property type="match status" value="1"/>
</dbReference>
<comment type="subcellular location">
    <subcellularLocation>
        <location evidence="1">Cell inner membrane</location>
        <topology evidence="1">Multi-pass membrane protein</topology>
    </subcellularLocation>
</comment>
<dbReference type="PANTHER" id="PTHR33362">
    <property type="entry name" value="SIALIC ACID TRAP TRANSPORTER PERMEASE PROTEIN SIAT-RELATED"/>
    <property type="match status" value="1"/>
</dbReference>
<evidence type="ECO:0000256" key="7">
    <source>
        <dbReference type="SAM" id="Phobius"/>
    </source>
</evidence>
<organism evidence="9 10">
    <name type="scientific">Agathobaculum faecis</name>
    <dbReference type="NCBI Taxonomy" id="2763013"/>
    <lineage>
        <taxon>Bacteria</taxon>
        <taxon>Bacillati</taxon>
        <taxon>Bacillota</taxon>
        <taxon>Clostridia</taxon>
        <taxon>Eubacteriales</taxon>
        <taxon>Butyricicoccaceae</taxon>
        <taxon>Agathobaculum</taxon>
    </lineage>
</organism>
<feature type="transmembrane region" description="Helical" evidence="7">
    <location>
        <begin position="313"/>
        <end position="344"/>
    </location>
</feature>
<dbReference type="InterPro" id="IPR004681">
    <property type="entry name" value="TRAP_DctM"/>
</dbReference>
<dbReference type="Pfam" id="PF06808">
    <property type="entry name" value="DctM"/>
    <property type="match status" value="1"/>
</dbReference>
<evidence type="ECO:0000256" key="3">
    <source>
        <dbReference type="ARBA" id="ARBA00022519"/>
    </source>
</evidence>
<dbReference type="NCBIfam" id="TIGR00786">
    <property type="entry name" value="dctM"/>
    <property type="match status" value="1"/>
</dbReference>
<keyword evidence="6 7" id="KW-0472">Membrane</keyword>
<dbReference type="Proteomes" id="UP000606499">
    <property type="component" value="Unassembled WGS sequence"/>
</dbReference>
<keyword evidence="4 7" id="KW-0812">Transmembrane</keyword>
<keyword evidence="10" id="KW-1185">Reference proteome</keyword>
<evidence type="ECO:0000256" key="1">
    <source>
        <dbReference type="ARBA" id="ARBA00004429"/>
    </source>
</evidence>